<dbReference type="Proteomes" id="UP001595840">
    <property type="component" value="Unassembled WGS sequence"/>
</dbReference>
<organism evidence="1 2">
    <name type="scientific">Simiduia curdlanivorans</name>
    <dbReference type="NCBI Taxonomy" id="1492769"/>
    <lineage>
        <taxon>Bacteria</taxon>
        <taxon>Pseudomonadati</taxon>
        <taxon>Pseudomonadota</taxon>
        <taxon>Gammaproteobacteria</taxon>
        <taxon>Cellvibrionales</taxon>
        <taxon>Cellvibrionaceae</taxon>
        <taxon>Simiduia</taxon>
    </lineage>
</organism>
<evidence type="ECO:0000313" key="1">
    <source>
        <dbReference type="EMBL" id="MFC4362841.1"/>
    </source>
</evidence>
<accession>A0ABV8V4K6</accession>
<keyword evidence="2" id="KW-1185">Reference proteome</keyword>
<protein>
    <submittedName>
        <fullName evidence="1">Uncharacterized protein</fullName>
    </submittedName>
</protein>
<comment type="caution">
    <text evidence="1">The sequence shown here is derived from an EMBL/GenBank/DDBJ whole genome shotgun (WGS) entry which is preliminary data.</text>
</comment>
<reference evidence="2" key="1">
    <citation type="journal article" date="2019" name="Int. J. Syst. Evol. Microbiol.">
        <title>The Global Catalogue of Microorganisms (GCM) 10K type strain sequencing project: providing services to taxonomists for standard genome sequencing and annotation.</title>
        <authorList>
            <consortium name="The Broad Institute Genomics Platform"/>
            <consortium name="The Broad Institute Genome Sequencing Center for Infectious Disease"/>
            <person name="Wu L."/>
            <person name="Ma J."/>
        </authorList>
    </citation>
    <scope>NUCLEOTIDE SEQUENCE [LARGE SCALE GENOMIC DNA]</scope>
    <source>
        <strain evidence="2">CECT 8570</strain>
    </source>
</reference>
<sequence length="368" mass="42103">MSSFKDQVTRYLKSTESALKGKSVSTYCYLLPNLNDLLPALGFPSMGKLLNSKTKELIDYRTLDKLSSRSAKHPTPSTWRKLIALYERIGVPLEAVRMQTEFLMADYSSWGGLSWMTVQFHFKEGLPYTCSIAKMMALEESGALNAALASELDPIDRGTLFLSCPSVKPVIGPTAITLRLRKENEPIAVLSDESGAIYLLNLLLYISAAVDAELSCDNQEIRARGVFSSVIRRSTGSTLIDGYWTWLRQYTAHLHGCGDNWHAFAEFLSLKMNRDREDIRNQINCYKSNREPTTWKSINKYLDQVFGNTALFEKWLFQRAYWQTILISKLIEKSTSDTDEFLEIVRQRYEKYYAEHAKTLEFKNYYGA</sequence>
<name>A0ABV8V4K6_9GAMM</name>
<gene>
    <name evidence="1" type="ORF">ACFOX3_11050</name>
</gene>
<dbReference type="EMBL" id="JBHSCX010000011">
    <property type="protein sequence ID" value="MFC4362841.1"/>
    <property type="molecule type" value="Genomic_DNA"/>
</dbReference>
<dbReference type="RefSeq" id="WP_290260700.1">
    <property type="nucleotide sequence ID" value="NZ_JAUFQG010000004.1"/>
</dbReference>
<evidence type="ECO:0000313" key="2">
    <source>
        <dbReference type="Proteomes" id="UP001595840"/>
    </source>
</evidence>
<proteinExistence type="predicted"/>